<evidence type="ECO:0000313" key="3">
    <source>
        <dbReference type="Proteomes" id="UP000009220"/>
    </source>
</evidence>
<feature type="region of interest" description="Disordered" evidence="1">
    <location>
        <begin position="1"/>
        <end position="46"/>
    </location>
</feature>
<protein>
    <submittedName>
        <fullName evidence="2">Uncharacterized protein</fullName>
    </submittedName>
</protein>
<gene>
    <name evidence="2" type="ORF">Acife_2938</name>
</gene>
<dbReference type="AlphaFoldDB" id="G0JTP7"/>
<accession>G0JTP7</accession>
<dbReference type="STRING" id="743299.Acife_2938"/>
<evidence type="ECO:0000256" key="1">
    <source>
        <dbReference type="SAM" id="MobiDB-lite"/>
    </source>
</evidence>
<dbReference type="KEGG" id="afi:Acife_2938"/>
<dbReference type="Proteomes" id="UP000009220">
    <property type="component" value="Chromosome"/>
</dbReference>
<reference evidence="2 3" key="1">
    <citation type="journal article" date="2011" name="J. Bacteriol.">
        <title>Draft genome of the psychrotolerant acidophile Acidithiobacillus ferrivorans SS3.</title>
        <authorList>
            <person name="Liljeqvist M."/>
            <person name="Valdes J."/>
            <person name="Holmes D.S."/>
            <person name="Dopson M."/>
        </authorList>
    </citation>
    <scope>NUCLEOTIDE SEQUENCE [LARGE SCALE GENOMIC DNA]</scope>
    <source>
        <strain evidence="2 3">SS3</strain>
    </source>
</reference>
<dbReference type="EMBL" id="CP002985">
    <property type="protein sequence ID" value="AEM49012.1"/>
    <property type="molecule type" value="Genomic_DNA"/>
</dbReference>
<name>G0JTP7_9PROT</name>
<evidence type="ECO:0000313" key="2">
    <source>
        <dbReference type="EMBL" id="AEM49012.1"/>
    </source>
</evidence>
<dbReference type="HOGENOM" id="CLU_3178964_0_0_6"/>
<organism evidence="2 3">
    <name type="scientific">Acidithiobacillus ferrivorans SS3</name>
    <dbReference type="NCBI Taxonomy" id="743299"/>
    <lineage>
        <taxon>Bacteria</taxon>
        <taxon>Pseudomonadati</taxon>
        <taxon>Pseudomonadota</taxon>
        <taxon>Acidithiobacillia</taxon>
        <taxon>Acidithiobacillales</taxon>
        <taxon>Acidithiobacillaceae</taxon>
        <taxon>Acidithiobacillus</taxon>
    </lineage>
</organism>
<proteinExistence type="predicted"/>
<sequence>MEHLPSQGINHDPHLQHRKRRASSESHAQQEIAQVHDVQTMRINSI</sequence>